<dbReference type="OrthoDB" id="10255414at2759"/>
<evidence type="ECO:0000259" key="5">
    <source>
        <dbReference type="SMART" id="SM00653"/>
    </source>
</evidence>
<feature type="domain" description="Translation initiation factor IF2/IF5" evidence="5">
    <location>
        <begin position="89"/>
        <end position="199"/>
    </location>
</feature>
<evidence type="ECO:0000256" key="2">
    <source>
        <dbReference type="ARBA" id="ARBA00022540"/>
    </source>
</evidence>
<dbReference type="GO" id="GO:0001731">
    <property type="term" value="P:formation of translation preinitiation complex"/>
    <property type="evidence" value="ECO:0007669"/>
    <property type="project" value="TreeGrafter"/>
</dbReference>
<dbReference type="InterPro" id="IPR002735">
    <property type="entry name" value="Transl_init_fac_IF2/IF5_dom"/>
</dbReference>
<dbReference type="EMBL" id="GG662313">
    <property type="protein sequence ID" value="EAS05981.2"/>
    <property type="molecule type" value="Genomic_DNA"/>
</dbReference>
<dbReference type="PANTHER" id="PTHR23001:SF3">
    <property type="entry name" value="EUKARYOTIC TRANSLATION INITIATION FACTOR 2 SUBUNIT 2"/>
    <property type="match status" value="1"/>
</dbReference>
<dbReference type="InParanoid" id="I7LXR4"/>
<dbReference type="SMART" id="SM00653">
    <property type="entry name" value="eIF2B_5"/>
    <property type="match status" value="1"/>
</dbReference>
<dbReference type="Gene3D" id="3.30.30.170">
    <property type="match status" value="1"/>
</dbReference>
<accession>I7LXR4</accession>
<dbReference type="InterPro" id="IPR016189">
    <property type="entry name" value="Transl_init_fac_IF2/IF5_N"/>
</dbReference>
<dbReference type="PANTHER" id="PTHR23001">
    <property type="entry name" value="EUKARYOTIC TRANSLATION INITIATION FACTOR"/>
    <property type="match status" value="1"/>
</dbReference>
<dbReference type="STRING" id="312017.I7LXR4"/>
<dbReference type="InterPro" id="IPR016190">
    <property type="entry name" value="Transl_init_fac_IF2/IF5_Zn-bd"/>
</dbReference>
<feature type="compositionally biased region" description="Basic and acidic residues" evidence="4">
    <location>
        <begin position="31"/>
        <end position="47"/>
    </location>
</feature>
<dbReference type="GO" id="GO:0005850">
    <property type="term" value="C:eukaryotic translation initiation factor 2 complex"/>
    <property type="evidence" value="ECO:0007669"/>
    <property type="project" value="TreeGrafter"/>
</dbReference>
<dbReference type="SUPFAM" id="SSF100966">
    <property type="entry name" value="Translation initiation factor 2 beta, aIF2beta, N-terminal domain"/>
    <property type="match status" value="1"/>
</dbReference>
<comment type="similarity">
    <text evidence="1">Belongs to the eIF-2-beta/eIF-5 family.</text>
</comment>
<evidence type="ECO:0000313" key="6">
    <source>
        <dbReference type="EMBL" id="EAS05981.2"/>
    </source>
</evidence>
<dbReference type="RefSeq" id="XP_001026226.2">
    <property type="nucleotide sequence ID" value="XM_001026226.3"/>
</dbReference>
<proteinExistence type="inferred from homology"/>
<dbReference type="Pfam" id="PF01873">
    <property type="entry name" value="eIF-5_eIF-2B"/>
    <property type="match status" value="1"/>
</dbReference>
<evidence type="ECO:0000256" key="4">
    <source>
        <dbReference type="SAM" id="MobiDB-lite"/>
    </source>
</evidence>
<dbReference type="OMA" id="VKHHKSR"/>
<gene>
    <name evidence="6" type="ORF">TTHERM_00780700</name>
</gene>
<dbReference type="AlphaFoldDB" id="I7LXR4"/>
<dbReference type="GO" id="GO:0003743">
    <property type="term" value="F:translation initiation factor activity"/>
    <property type="evidence" value="ECO:0007669"/>
    <property type="project" value="UniProtKB-KW"/>
</dbReference>
<evidence type="ECO:0000256" key="3">
    <source>
        <dbReference type="ARBA" id="ARBA00022917"/>
    </source>
</evidence>
<dbReference type="GO" id="GO:0003729">
    <property type="term" value="F:mRNA binding"/>
    <property type="evidence" value="ECO:0007669"/>
    <property type="project" value="TreeGrafter"/>
</dbReference>
<dbReference type="eggNOG" id="KOG2768">
    <property type="taxonomic scope" value="Eukaryota"/>
</dbReference>
<dbReference type="InterPro" id="IPR045196">
    <property type="entry name" value="IF2/IF5"/>
</dbReference>
<keyword evidence="3" id="KW-0648">Protein biosynthesis</keyword>
<keyword evidence="7" id="KW-1185">Reference proteome</keyword>
<organism evidence="6 7">
    <name type="scientific">Tetrahymena thermophila (strain SB210)</name>
    <dbReference type="NCBI Taxonomy" id="312017"/>
    <lineage>
        <taxon>Eukaryota</taxon>
        <taxon>Sar</taxon>
        <taxon>Alveolata</taxon>
        <taxon>Ciliophora</taxon>
        <taxon>Intramacronucleata</taxon>
        <taxon>Oligohymenophorea</taxon>
        <taxon>Hymenostomatida</taxon>
        <taxon>Tetrahymenina</taxon>
        <taxon>Tetrahymenidae</taxon>
        <taxon>Tetrahymena</taxon>
    </lineage>
</organism>
<sequence>MTDAKIKDIQVLDFGNMKKKTKKPAATASKTENDDANKAQGEKKDSQVDSSKNQEIPVEKKDFEPQYYQLLDRINDILKRNNPSLQEGKTKISIKTPQIEKMGKKTAWLNFMDIVNKMKRDPQHVQQFVVTELGTEGTIANNQLILKSSKFNDKHFESIIKKYIAEYVQCSLCKSPNTKLTKDTNTRLFMIECDQCKSSRSVATIKKH</sequence>
<dbReference type="KEGG" id="tet:TTHERM_00780700"/>
<reference evidence="7" key="1">
    <citation type="journal article" date="2006" name="PLoS Biol.">
        <title>Macronuclear genome sequence of the ciliate Tetrahymena thermophila, a model eukaryote.</title>
        <authorList>
            <person name="Eisen J.A."/>
            <person name="Coyne R.S."/>
            <person name="Wu M."/>
            <person name="Wu D."/>
            <person name="Thiagarajan M."/>
            <person name="Wortman J.R."/>
            <person name="Badger J.H."/>
            <person name="Ren Q."/>
            <person name="Amedeo P."/>
            <person name="Jones K.M."/>
            <person name="Tallon L.J."/>
            <person name="Delcher A.L."/>
            <person name="Salzberg S.L."/>
            <person name="Silva J.C."/>
            <person name="Haas B.J."/>
            <person name="Majoros W.H."/>
            <person name="Farzad M."/>
            <person name="Carlton J.M."/>
            <person name="Smith R.K. Jr."/>
            <person name="Garg J."/>
            <person name="Pearlman R.E."/>
            <person name="Karrer K.M."/>
            <person name="Sun L."/>
            <person name="Manning G."/>
            <person name="Elde N.C."/>
            <person name="Turkewitz A.P."/>
            <person name="Asai D.J."/>
            <person name="Wilkes D.E."/>
            <person name="Wang Y."/>
            <person name="Cai H."/>
            <person name="Collins K."/>
            <person name="Stewart B.A."/>
            <person name="Lee S.R."/>
            <person name="Wilamowska K."/>
            <person name="Weinberg Z."/>
            <person name="Ruzzo W.L."/>
            <person name="Wloga D."/>
            <person name="Gaertig J."/>
            <person name="Frankel J."/>
            <person name="Tsao C.-C."/>
            <person name="Gorovsky M.A."/>
            <person name="Keeling P.J."/>
            <person name="Waller R.F."/>
            <person name="Patron N.J."/>
            <person name="Cherry J.M."/>
            <person name="Stover N.A."/>
            <person name="Krieger C.J."/>
            <person name="del Toro C."/>
            <person name="Ryder H.F."/>
            <person name="Williamson S.C."/>
            <person name="Barbeau R.A."/>
            <person name="Hamilton E.P."/>
            <person name="Orias E."/>
        </authorList>
    </citation>
    <scope>NUCLEOTIDE SEQUENCE [LARGE SCALE GENOMIC DNA]</scope>
    <source>
        <strain evidence="7">SB210</strain>
    </source>
</reference>
<dbReference type="SUPFAM" id="SSF75689">
    <property type="entry name" value="Zinc-binding domain of translation initiation factor 2 beta"/>
    <property type="match status" value="1"/>
</dbReference>
<dbReference type="GO" id="GO:0031369">
    <property type="term" value="F:translation initiation factor binding"/>
    <property type="evidence" value="ECO:0007669"/>
    <property type="project" value="TreeGrafter"/>
</dbReference>
<evidence type="ECO:0000313" key="7">
    <source>
        <dbReference type="Proteomes" id="UP000009168"/>
    </source>
</evidence>
<dbReference type="FunFam" id="3.30.30.170:FF:000001">
    <property type="entry name" value="Eukaryotic translation initiation factor 2 subunit"/>
    <property type="match status" value="1"/>
</dbReference>
<feature type="region of interest" description="Disordered" evidence="4">
    <location>
        <begin position="14"/>
        <end position="59"/>
    </location>
</feature>
<name>I7LXR4_TETTS</name>
<evidence type="ECO:0000256" key="1">
    <source>
        <dbReference type="ARBA" id="ARBA00010397"/>
    </source>
</evidence>
<dbReference type="FunCoup" id="I7LXR4">
    <property type="interactions" value="267"/>
</dbReference>
<dbReference type="Proteomes" id="UP000009168">
    <property type="component" value="Unassembled WGS sequence"/>
</dbReference>
<keyword evidence="2" id="KW-0396">Initiation factor</keyword>
<dbReference type="HOGENOM" id="CLU_026663_3_1_1"/>
<dbReference type="GeneID" id="7845012"/>
<protein>
    <submittedName>
        <fullName evidence="6">Domain found in IF2B/IF5 protein</fullName>
    </submittedName>
</protein>